<dbReference type="PROSITE" id="PS50893">
    <property type="entry name" value="ABC_TRANSPORTER_2"/>
    <property type="match status" value="1"/>
</dbReference>
<dbReference type="PROSITE" id="PS00211">
    <property type="entry name" value="ABC_TRANSPORTER_1"/>
    <property type="match status" value="1"/>
</dbReference>
<keyword evidence="12" id="KW-1185">Reference proteome</keyword>
<keyword evidence="5 11" id="KW-0067">ATP-binding</keyword>
<gene>
    <name evidence="11" type="ORF">CDSE_0081</name>
</gene>
<feature type="domain" description="ABC transporter" evidence="9">
    <location>
        <begin position="366"/>
        <end position="579"/>
    </location>
</feature>
<feature type="transmembrane region" description="Helical" evidence="8">
    <location>
        <begin position="170"/>
        <end position="191"/>
    </location>
</feature>
<evidence type="ECO:0000313" key="11">
    <source>
        <dbReference type="EMBL" id="AGF47197.1"/>
    </source>
</evidence>
<dbReference type="GO" id="GO:0015421">
    <property type="term" value="F:ABC-type oligopeptide transporter activity"/>
    <property type="evidence" value="ECO:0007669"/>
    <property type="project" value="TreeGrafter"/>
</dbReference>
<dbReference type="EMBL" id="CP003803">
    <property type="protein sequence ID" value="AGF47197.1"/>
    <property type="molecule type" value="Genomic_DNA"/>
</dbReference>
<dbReference type="InterPro" id="IPR003593">
    <property type="entry name" value="AAA+_ATPase"/>
</dbReference>
<dbReference type="SMART" id="SM00382">
    <property type="entry name" value="AAA"/>
    <property type="match status" value="1"/>
</dbReference>
<dbReference type="InterPro" id="IPR036640">
    <property type="entry name" value="ABC1_TM_sf"/>
</dbReference>
<dbReference type="PANTHER" id="PTHR43394:SF1">
    <property type="entry name" value="ATP-BINDING CASSETTE SUB-FAMILY B MEMBER 10, MITOCHONDRIAL"/>
    <property type="match status" value="1"/>
</dbReference>
<dbReference type="GO" id="GO:0042883">
    <property type="term" value="P:cysteine transport"/>
    <property type="evidence" value="ECO:0007669"/>
    <property type="project" value="InterPro"/>
</dbReference>
<evidence type="ECO:0000259" key="10">
    <source>
        <dbReference type="PROSITE" id="PS50929"/>
    </source>
</evidence>
<dbReference type="InterPro" id="IPR017871">
    <property type="entry name" value="ABC_transporter-like_CS"/>
</dbReference>
<proteinExistence type="predicted"/>
<accession>M1LNB5</accession>
<dbReference type="KEGG" id="kde:CDSE_0081"/>
<evidence type="ECO:0000256" key="7">
    <source>
        <dbReference type="ARBA" id="ARBA00023136"/>
    </source>
</evidence>
<feature type="domain" description="ABC transmembrane type-1" evidence="10">
    <location>
        <begin position="38"/>
        <end position="320"/>
    </location>
</feature>
<dbReference type="GO" id="GO:0005524">
    <property type="term" value="F:ATP binding"/>
    <property type="evidence" value="ECO:0007669"/>
    <property type="project" value="UniProtKB-KW"/>
</dbReference>
<dbReference type="NCBIfam" id="TIGR02857">
    <property type="entry name" value="CydD"/>
    <property type="match status" value="1"/>
</dbReference>
<dbReference type="Gene3D" id="1.20.1560.10">
    <property type="entry name" value="ABC transporter type 1, transmembrane domain"/>
    <property type="match status" value="1"/>
</dbReference>
<dbReference type="CDD" id="cd18584">
    <property type="entry name" value="ABC_6TM_AarD_CydD"/>
    <property type="match status" value="1"/>
</dbReference>
<dbReference type="InterPro" id="IPR011527">
    <property type="entry name" value="ABC1_TM_dom"/>
</dbReference>
<dbReference type="PANTHER" id="PTHR43394">
    <property type="entry name" value="ATP-DEPENDENT PERMEASE MDL1, MITOCHONDRIAL"/>
    <property type="match status" value="1"/>
</dbReference>
<dbReference type="Gene3D" id="3.40.50.300">
    <property type="entry name" value="P-loop containing nucleotide triphosphate hydrolases"/>
    <property type="match status" value="1"/>
</dbReference>
<evidence type="ECO:0000256" key="6">
    <source>
        <dbReference type="ARBA" id="ARBA00022989"/>
    </source>
</evidence>
<keyword evidence="7 8" id="KW-0472">Membrane</keyword>
<dbReference type="HOGENOM" id="CLU_000604_84_9_4"/>
<dbReference type="Pfam" id="PF00664">
    <property type="entry name" value="ABC_membrane"/>
    <property type="match status" value="1"/>
</dbReference>
<reference evidence="11 12" key="1">
    <citation type="journal article" date="2013" name="Genome Biol. Evol.">
        <title>Genome evolution and phylogenomic analysis of candidatus kinetoplastibacterium, the betaproteobacterial endosymbionts of strigomonas and angomonas.</title>
        <authorList>
            <person name="Alves J.M."/>
            <person name="Serrano M.G."/>
            <person name="Maia da Silva F."/>
            <person name="Voegtly L.J."/>
            <person name="Matveyev A.V."/>
            <person name="Teixeira M.M."/>
            <person name="Camargo E.P."/>
            <person name="Buck G.A."/>
        </authorList>
    </citation>
    <scope>NUCLEOTIDE SEQUENCE [LARGE SCALE GENOMIC DNA]</scope>
    <source>
        <strain evidence="11 12">TCC079E</strain>
    </source>
</reference>
<protein>
    <submittedName>
        <fullName evidence="11">Subfamily B ATP-binding cassette</fullName>
    </submittedName>
</protein>
<feature type="transmembrane region" description="Helical" evidence="8">
    <location>
        <begin position="28"/>
        <end position="51"/>
    </location>
</feature>
<dbReference type="Pfam" id="PF00005">
    <property type="entry name" value="ABC_tran"/>
    <property type="match status" value="1"/>
</dbReference>
<dbReference type="InterPro" id="IPR003439">
    <property type="entry name" value="ABC_transporter-like_ATP-bd"/>
</dbReference>
<dbReference type="PATRIC" id="fig|1208919.3.peg.641"/>
<sequence length="579" mass="65777">MTYKDKPSKEEVKILGSWLNSLIKITPIAMTVAIGAPLLNGLILILQYWCLSEVIDNIVIKNMKISDSYYQIFYFILFYFIRSTIAYIGELFAIVASENIKYKLRQLLFYKLWSQGPQWSKIQVSGSLANSIIEQVEILDGFFFKIYSSRYKCSYYSCSFFYSNFSFDKVVGLLLLLTIPMIPFFMILIGLGAEEASKKYLASFSKLSGFFADRVRGLDTLKLYGREEIELNSLKTISESLRIRTMKVLKIAFISSAVLEFFAALGVAGVAVYIGLNFLGFLNTNNEVLDLRMGLFFLLMSPEIYSPLRQMALHYHDRAAARAAAYYIQELFNGLPNLVDHGNSLDDINYGNMLDKFNDSSIELIVRNLSLDFPNSSDFVLRDINLHLEPNQHVCLIGPSGVGKTSLLESIVRLKKYKGYIYLNGYDLNVLPENLLRNKTCLIGQRSYVFEDTIAANIMISNPYASNSALLDAAERSLVLDFAKNFKDGLNTIIGKNGRGLSKGQIQRISVARLFLRDPDLILLDEPTAHLDFDTELHLIEEIINFSRKKTLLIVTHSDYISKKFSKRLLLDSHGIREI</sequence>
<keyword evidence="3 8" id="KW-0812">Transmembrane</keyword>
<dbReference type="SUPFAM" id="SSF52540">
    <property type="entry name" value="P-loop containing nucleoside triphosphate hydrolases"/>
    <property type="match status" value="1"/>
</dbReference>
<dbReference type="InterPro" id="IPR027417">
    <property type="entry name" value="P-loop_NTPase"/>
</dbReference>
<dbReference type="Proteomes" id="UP000011547">
    <property type="component" value="Chromosome"/>
</dbReference>
<dbReference type="RefSeq" id="WP_015396608.1">
    <property type="nucleotide sequence ID" value="NC_020294.1"/>
</dbReference>
<evidence type="ECO:0000256" key="3">
    <source>
        <dbReference type="ARBA" id="ARBA00022692"/>
    </source>
</evidence>
<dbReference type="InterPro" id="IPR014216">
    <property type="entry name" value="ABC_transptr_CydD"/>
</dbReference>
<organism evidence="11 12">
    <name type="scientific">Candidatus Kinetoplastidibacterium desouzai TCC079E</name>
    <dbReference type="NCBI Taxonomy" id="1208919"/>
    <lineage>
        <taxon>Bacteria</taxon>
        <taxon>Pseudomonadati</taxon>
        <taxon>Pseudomonadota</taxon>
        <taxon>Betaproteobacteria</taxon>
        <taxon>Candidatus Kinetoplastidibacterium</taxon>
    </lineage>
</organism>
<feature type="transmembrane region" description="Helical" evidence="8">
    <location>
        <begin position="251"/>
        <end position="276"/>
    </location>
</feature>
<evidence type="ECO:0000256" key="5">
    <source>
        <dbReference type="ARBA" id="ARBA00022840"/>
    </source>
</evidence>
<evidence type="ECO:0000259" key="9">
    <source>
        <dbReference type="PROSITE" id="PS50893"/>
    </source>
</evidence>
<dbReference type="GO" id="GO:0005886">
    <property type="term" value="C:plasma membrane"/>
    <property type="evidence" value="ECO:0007669"/>
    <property type="project" value="UniProtKB-SubCell"/>
</dbReference>
<dbReference type="GO" id="GO:0016887">
    <property type="term" value="F:ATP hydrolysis activity"/>
    <property type="evidence" value="ECO:0007669"/>
    <property type="project" value="InterPro"/>
</dbReference>
<evidence type="ECO:0000256" key="8">
    <source>
        <dbReference type="SAM" id="Phobius"/>
    </source>
</evidence>
<evidence type="ECO:0000313" key="12">
    <source>
        <dbReference type="Proteomes" id="UP000011547"/>
    </source>
</evidence>
<dbReference type="eggNOG" id="COG4988">
    <property type="taxonomic scope" value="Bacteria"/>
</dbReference>
<keyword evidence="4" id="KW-0547">Nucleotide-binding</keyword>
<dbReference type="AlphaFoldDB" id="M1LNB5"/>
<feature type="transmembrane region" description="Helical" evidence="8">
    <location>
        <begin position="72"/>
        <end position="96"/>
    </location>
</feature>
<name>M1LNB5_9PROT</name>
<dbReference type="STRING" id="1208919.CDSE_0081"/>
<keyword evidence="6 8" id="KW-1133">Transmembrane helix</keyword>
<dbReference type="PROSITE" id="PS50929">
    <property type="entry name" value="ABC_TM1F"/>
    <property type="match status" value="1"/>
</dbReference>
<dbReference type="OrthoDB" id="9806127at2"/>
<evidence type="ECO:0000256" key="2">
    <source>
        <dbReference type="ARBA" id="ARBA00022475"/>
    </source>
</evidence>
<keyword evidence="2" id="KW-1003">Cell membrane</keyword>
<dbReference type="SUPFAM" id="SSF90123">
    <property type="entry name" value="ABC transporter transmembrane region"/>
    <property type="match status" value="1"/>
</dbReference>
<dbReference type="InterPro" id="IPR039421">
    <property type="entry name" value="Type_1_exporter"/>
</dbReference>
<evidence type="ECO:0000256" key="4">
    <source>
        <dbReference type="ARBA" id="ARBA00022741"/>
    </source>
</evidence>
<comment type="subcellular location">
    <subcellularLocation>
        <location evidence="1">Cell membrane</location>
        <topology evidence="1">Multi-pass membrane protein</topology>
    </subcellularLocation>
</comment>
<evidence type="ECO:0000256" key="1">
    <source>
        <dbReference type="ARBA" id="ARBA00004651"/>
    </source>
</evidence>